<dbReference type="SUPFAM" id="SSF81321">
    <property type="entry name" value="Family A G protein-coupled receptor-like"/>
    <property type="match status" value="1"/>
</dbReference>
<proteinExistence type="predicted"/>
<dbReference type="InterPro" id="IPR000276">
    <property type="entry name" value="GPCR_Rhodpsn"/>
</dbReference>
<feature type="transmembrane region" description="Helical" evidence="5">
    <location>
        <begin position="136"/>
        <end position="158"/>
    </location>
</feature>
<evidence type="ECO:0000256" key="4">
    <source>
        <dbReference type="ARBA" id="ARBA00023136"/>
    </source>
</evidence>
<evidence type="ECO:0000256" key="5">
    <source>
        <dbReference type="SAM" id="Phobius"/>
    </source>
</evidence>
<organism evidence="7 8">
    <name type="scientific">Thelohanellus kitauei</name>
    <name type="common">Myxosporean</name>
    <dbReference type="NCBI Taxonomy" id="669202"/>
    <lineage>
        <taxon>Eukaryota</taxon>
        <taxon>Metazoa</taxon>
        <taxon>Cnidaria</taxon>
        <taxon>Myxozoa</taxon>
        <taxon>Myxosporea</taxon>
        <taxon>Bivalvulida</taxon>
        <taxon>Platysporina</taxon>
        <taxon>Myxobolidae</taxon>
        <taxon>Thelohanellus</taxon>
    </lineage>
</organism>
<dbReference type="CDD" id="cd00637">
    <property type="entry name" value="7tm_classA_rhodopsin-like"/>
    <property type="match status" value="1"/>
</dbReference>
<dbReference type="AlphaFoldDB" id="A0A0C2MPA0"/>
<keyword evidence="3 5" id="KW-1133">Transmembrane helix</keyword>
<dbReference type="Gene3D" id="1.20.1070.10">
    <property type="entry name" value="Rhodopsin 7-helix transmembrane proteins"/>
    <property type="match status" value="1"/>
</dbReference>
<dbReference type="EMBL" id="JWZT01003604">
    <property type="protein sequence ID" value="KII66165.1"/>
    <property type="molecule type" value="Genomic_DNA"/>
</dbReference>
<keyword evidence="4 5" id="KW-0472">Membrane</keyword>
<comment type="caution">
    <text evidence="7">The sequence shown here is derived from an EMBL/GenBank/DDBJ whole genome shotgun (WGS) entry which is preliminary data.</text>
</comment>
<evidence type="ECO:0000313" key="7">
    <source>
        <dbReference type="EMBL" id="KII66165.1"/>
    </source>
</evidence>
<protein>
    <recommendedName>
        <fullName evidence="6">G-protein coupled receptors family 1 profile domain-containing protein</fullName>
    </recommendedName>
</protein>
<feature type="domain" description="G-protein coupled receptors family 1 profile" evidence="6">
    <location>
        <begin position="1"/>
        <end position="201"/>
    </location>
</feature>
<reference evidence="7 8" key="1">
    <citation type="journal article" date="2014" name="Genome Biol. Evol.">
        <title>The genome of the myxosporean Thelohanellus kitauei shows adaptations to nutrient acquisition within its fish host.</title>
        <authorList>
            <person name="Yang Y."/>
            <person name="Xiong J."/>
            <person name="Zhou Z."/>
            <person name="Huo F."/>
            <person name="Miao W."/>
            <person name="Ran C."/>
            <person name="Liu Y."/>
            <person name="Zhang J."/>
            <person name="Feng J."/>
            <person name="Wang M."/>
            <person name="Wang M."/>
            <person name="Wang L."/>
            <person name="Yao B."/>
        </authorList>
    </citation>
    <scope>NUCLEOTIDE SEQUENCE [LARGE SCALE GENOMIC DNA]</scope>
    <source>
        <strain evidence="7">Wuqing</strain>
    </source>
</reference>
<keyword evidence="8" id="KW-1185">Reference proteome</keyword>
<dbReference type="Pfam" id="PF00001">
    <property type="entry name" value="7tm_1"/>
    <property type="match status" value="1"/>
</dbReference>
<feature type="transmembrane region" description="Helical" evidence="5">
    <location>
        <begin position="178"/>
        <end position="200"/>
    </location>
</feature>
<evidence type="ECO:0000256" key="1">
    <source>
        <dbReference type="ARBA" id="ARBA00004370"/>
    </source>
</evidence>
<dbReference type="Proteomes" id="UP000031668">
    <property type="component" value="Unassembled WGS sequence"/>
</dbReference>
<evidence type="ECO:0000256" key="2">
    <source>
        <dbReference type="ARBA" id="ARBA00022692"/>
    </source>
</evidence>
<keyword evidence="2 5" id="KW-0812">Transmembrane</keyword>
<gene>
    <name evidence="7" type="ORF">RF11_11987</name>
</gene>
<comment type="subcellular location">
    <subcellularLocation>
        <location evidence="1">Membrane</location>
    </subcellularLocation>
</comment>
<evidence type="ECO:0000256" key="3">
    <source>
        <dbReference type="ARBA" id="ARBA00022989"/>
    </source>
</evidence>
<dbReference type="GO" id="GO:0004930">
    <property type="term" value="F:G protein-coupled receptor activity"/>
    <property type="evidence" value="ECO:0007669"/>
    <property type="project" value="InterPro"/>
</dbReference>
<accession>A0A0C2MPA0</accession>
<feature type="transmembrane region" description="Helical" evidence="5">
    <location>
        <begin position="81"/>
        <end position="104"/>
    </location>
</feature>
<evidence type="ECO:0000313" key="8">
    <source>
        <dbReference type="Proteomes" id="UP000031668"/>
    </source>
</evidence>
<sequence>MALLLFFTIERYLKLVKPDIHYKVLMSKFRLWAGITAIWAGGISFSFVTTPYWITFKVKKLLTKPREMCVFSTIMEPLSGMITLFISQLLAIVVLIVINCILGVKIRRIFQSVRQRLPTSHEQELRNKEILKKVEVNLFIMSNIYALLYIPSLGLSVIDILAFFGQLKERQYKPNERAVFVLVNLAAIYPFCEAVTCFFLNKDLKRLMVDFWNKSIGKVRVSTT</sequence>
<evidence type="ECO:0000259" key="6">
    <source>
        <dbReference type="PROSITE" id="PS50262"/>
    </source>
</evidence>
<feature type="transmembrane region" description="Helical" evidence="5">
    <location>
        <begin position="31"/>
        <end position="54"/>
    </location>
</feature>
<name>A0A0C2MPA0_THEKT</name>
<dbReference type="GO" id="GO:0016020">
    <property type="term" value="C:membrane"/>
    <property type="evidence" value="ECO:0007669"/>
    <property type="project" value="UniProtKB-SubCell"/>
</dbReference>
<dbReference type="PROSITE" id="PS50262">
    <property type="entry name" value="G_PROTEIN_RECEP_F1_2"/>
    <property type="match status" value="1"/>
</dbReference>
<dbReference type="InterPro" id="IPR017452">
    <property type="entry name" value="GPCR_Rhodpsn_7TM"/>
</dbReference>